<evidence type="ECO:0000256" key="1">
    <source>
        <dbReference type="ARBA" id="ARBA00001947"/>
    </source>
</evidence>
<dbReference type="SUPFAM" id="SSF55486">
    <property type="entry name" value="Metalloproteases ('zincins'), catalytic domain"/>
    <property type="match status" value="1"/>
</dbReference>
<evidence type="ECO:0000313" key="12">
    <source>
        <dbReference type="EMBL" id="JAW08477.1"/>
    </source>
</evidence>
<comment type="cofactor">
    <cofactor evidence="1">
        <name>Zn(2+)</name>
        <dbReference type="ChEBI" id="CHEBI:29105"/>
    </cofactor>
</comment>
<evidence type="ECO:0000256" key="8">
    <source>
        <dbReference type="ARBA" id="ARBA00023049"/>
    </source>
</evidence>
<sequence length="763" mass="87797">MTQPPSTVIKNPTWWRRRTQLERMLIVLITTISALCIVLVVALALTSYKEAEMIPTMSALDATEPNASMSEKIQQGKTAEEDICFSEECIHTASYLLESMDLSAEPCDDFYQFACGKFRKQTIPDDKESLSTFTTIAEVVKTQLRTIVSEPIKPDEPRHLINPKNLYKICMDKETIEEHGLEDAQKIIDFFGGWPIVEGDKWDMGSFDWKEMTYKFRSRGFSVDYLLDFSVTIDSKNSTLRIIELDAGSLALSRKYFMKGLEDRVVSAYYAYMVDMAVLLGADKEKAKAELMESLNFEMQLANVSLPSEERRDYEKLYNKMTLTELQQKFPTIPWMEYFSTLLGPTILIEEDEPILVVEPQYISALEQMLQHTPKRIQANYLMWRVVSAIANYMPERFRQRTLKYHTAISGSTERQARWKECVGIASGSVTYAVGSLYVKKFFKQESKKNALELVQRIRDEMYKTLQTIDWMDDETRKNALEKAASIKEYIAYPDELLDDNKLAEFYKDYDVSNVKSFLEAILKTTTFATNYTMTRLRQPVNKTEWLRHASPAVVNAFYNGLENSIEFPAGILQGVFFNSDRPNYMNYGGIGFVIGHEITHGFDDQGRQFDKDGNLKEWWAAETKDKYLKKAECIIYQYGNYTDEQVNMKLNGINTQGENIADNGGLKQAYKAYVSWIKDHAEEKRLPGLQKYSPRQMFWLSAASTWCTVYRNESLSNRITTGYHSPGEFRVKGPFSNSEDFGRDFSCPSGSVMNPLHKCAVW</sequence>
<keyword evidence="9" id="KW-0812">Transmembrane</keyword>
<keyword evidence="9" id="KW-1133">Transmembrane helix</keyword>
<keyword evidence="7" id="KW-0862">Zinc</keyword>
<accession>A0A224X7X4</accession>
<name>A0A224X7X4_9HEMI</name>
<reference evidence="12" key="1">
    <citation type="journal article" date="2018" name="PLoS Negl. Trop. Dis.">
        <title>An insight into the salivary gland and fat body transcriptome of Panstrongylus lignarius (Hemiptera: Heteroptera), the main vector of Chagas disease in Peru.</title>
        <authorList>
            <person name="Nevoa J.C."/>
            <person name="Mendes M.T."/>
            <person name="da Silva M.V."/>
            <person name="Soares S.C."/>
            <person name="Oliveira C.J.F."/>
            <person name="Ribeiro J.M.C."/>
        </authorList>
    </citation>
    <scope>NUCLEOTIDE SEQUENCE</scope>
</reference>
<keyword evidence="9" id="KW-0472">Membrane</keyword>
<organism evidence="12">
    <name type="scientific">Panstrongylus lignarius</name>
    <dbReference type="NCBI Taxonomy" id="156445"/>
    <lineage>
        <taxon>Eukaryota</taxon>
        <taxon>Metazoa</taxon>
        <taxon>Ecdysozoa</taxon>
        <taxon>Arthropoda</taxon>
        <taxon>Hexapoda</taxon>
        <taxon>Insecta</taxon>
        <taxon>Pterygota</taxon>
        <taxon>Neoptera</taxon>
        <taxon>Paraneoptera</taxon>
        <taxon>Hemiptera</taxon>
        <taxon>Heteroptera</taxon>
        <taxon>Panheteroptera</taxon>
        <taxon>Cimicomorpha</taxon>
        <taxon>Reduviidae</taxon>
        <taxon>Triatominae</taxon>
        <taxon>Panstrongylus</taxon>
    </lineage>
</organism>
<dbReference type="Pfam" id="PF05649">
    <property type="entry name" value="Peptidase_M13_N"/>
    <property type="match status" value="1"/>
</dbReference>
<evidence type="ECO:0000259" key="11">
    <source>
        <dbReference type="Pfam" id="PF05649"/>
    </source>
</evidence>
<dbReference type="PANTHER" id="PTHR11733:SF224">
    <property type="entry name" value="NEPRILYSIN-2"/>
    <property type="match status" value="1"/>
</dbReference>
<evidence type="ECO:0000256" key="9">
    <source>
        <dbReference type="SAM" id="Phobius"/>
    </source>
</evidence>
<dbReference type="PROSITE" id="PS51885">
    <property type="entry name" value="NEPRILYSIN"/>
    <property type="match status" value="1"/>
</dbReference>
<dbReference type="GO" id="GO:0046872">
    <property type="term" value="F:metal ion binding"/>
    <property type="evidence" value="ECO:0007669"/>
    <property type="project" value="UniProtKB-KW"/>
</dbReference>
<evidence type="ECO:0000256" key="5">
    <source>
        <dbReference type="ARBA" id="ARBA00022723"/>
    </source>
</evidence>
<dbReference type="InterPro" id="IPR024079">
    <property type="entry name" value="MetalloPept_cat_dom_sf"/>
</dbReference>
<dbReference type="EMBL" id="GFTR01007949">
    <property type="protein sequence ID" value="JAW08477.1"/>
    <property type="molecule type" value="Transcribed_RNA"/>
</dbReference>
<evidence type="ECO:0000256" key="7">
    <source>
        <dbReference type="ARBA" id="ARBA00022833"/>
    </source>
</evidence>
<dbReference type="Pfam" id="PF01431">
    <property type="entry name" value="Peptidase_M13"/>
    <property type="match status" value="1"/>
</dbReference>
<dbReference type="InterPro" id="IPR042089">
    <property type="entry name" value="Peptidase_M13_dom_2"/>
</dbReference>
<feature type="domain" description="Peptidase M13 C-terminal" evidence="10">
    <location>
        <begin position="556"/>
        <end position="762"/>
    </location>
</feature>
<protein>
    <submittedName>
        <fullName evidence="12">Putative m13 family peptidase</fullName>
    </submittedName>
</protein>
<proteinExistence type="inferred from homology"/>
<dbReference type="InterPro" id="IPR018497">
    <property type="entry name" value="Peptidase_M13_C"/>
</dbReference>
<dbReference type="GO" id="GO:0005886">
    <property type="term" value="C:plasma membrane"/>
    <property type="evidence" value="ECO:0007669"/>
    <property type="project" value="UniProtKB-SubCell"/>
</dbReference>
<feature type="transmembrane region" description="Helical" evidence="9">
    <location>
        <begin position="25"/>
        <end position="48"/>
    </location>
</feature>
<keyword evidence="4" id="KW-0645">Protease</keyword>
<evidence type="ECO:0000256" key="6">
    <source>
        <dbReference type="ARBA" id="ARBA00022801"/>
    </source>
</evidence>
<evidence type="ECO:0000256" key="2">
    <source>
        <dbReference type="ARBA" id="ARBA00004401"/>
    </source>
</evidence>
<dbReference type="CDD" id="cd08662">
    <property type="entry name" value="M13"/>
    <property type="match status" value="1"/>
</dbReference>
<comment type="similarity">
    <text evidence="3">Belongs to the peptidase M13 family.</text>
</comment>
<dbReference type="GO" id="GO:0004222">
    <property type="term" value="F:metalloendopeptidase activity"/>
    <property type="evidence" value="ECO:0007669"/>
    <property type="project" value="InterPro"/>
</dbReference>
<evidence type="ECO:0000256" key="4">
    <source>
        <dbReference type="ARBA" id="ARBA00022670"/>
    </source>
</evidence>
<dbReference type="GO" id="GO:0016485">
    <property type="term" value="P:protein processing"/>
    <property type="evidence" value="ECO:0007669"/>
    <property type="project" value="TreeGrafter"/>
</dbReference>
<dbReference type="PRINTS" id="PR00786">
    <property type="entry name" value="NEPRILYSIN"/>
</dbReference>
<dbReference type="AlphaFoldDB" id="A0A224X7X4"/>
<dbReference type="Gene3D" id="1.10.1380.10">
    <property type="entry name" value="Neutral endopeptidase , domain2"/>
    <property type="match status" value="1"/>
</dbReference>
<feature type="domain" description="Peptidase M13 N-terminal" evidence="11">
    <location>
        <begin position="106"/>
        <end position="494"/>
    </location>
</feature>
<keyword evidence="8" id="KW-0482">Metalloprotease</keyword>
<evidence type="ECO:0000256" key="3">
    <source>
        <dbReference type="ARBA" id="ARBA00007357"/>
    </source>
</evidence>
<dbReference type="InterPro" id="IPR008753">
    <property type="entry name" value="Peptidase_M13_N"/>
</dbReference>
<dbReference type="InterPro" id="IPR000718">
    <property type="entry name" value="Peptidase_M13"/>
</dbReference>
<comment type="subcellular location">
    <subcellularLocation>
        <location evidence="2">Cell membrane</location>
        <topology evidence="2">Single-pass type II membrane protein</topology>
    </subcellularLocation>
</comment>
<dbReference type="PANTHER" id="PTHR11733">
    <property type="entry name" value="ZINC METALLOPROTEASE FAMILY M13 NEPRILYSIN-RELATED"/>
    <property type="match status" value="1"/>
</dbReference>
<keyword evidence="6" id="KW-0378">Hydrolase</keyword>
<evidence type="ECO:0000259" key="10">
    <source>
        <dbReference type="Pfam" id="PF01431"/>
    </source>
</evidence>
<dbReference type="Gene3D" id="3.40.390.10">
    <property type="entry name" value="Collagenase (Catalytic Domain)"/>
    <property type="match status" value="1"/>
</dbReference>
<keyword evidence="5" id="KW-0479">Metal-binding</keyword>